<dbReference type="InterPro" id="IPR003140">
    <property type="entry name" value="PLipase/COase/thioEstase"/>
</dbReference>
<sequence>MKSSYKYEATKGEQLILKYKLREPLTDAANPGLLVLLHGVGGNEDNMFRLAASLPEDMIIVAARAPYTLKPDSYAWFGVQFSPEGSIINAEQAEKSRTVLNLFVNQLTERFQIDKTRVYLGGFSQGGIMSYSVGLTFAPKFAGIFCLSGRLLKEVRPMIKSGPEIRDLKVFIAHGTDDRVLSVNYAREAMAYLQELGIYPEYHEYQMPHSMEQQEIDDLNRWLRCG</sequence>
<dbReference type="EMBL" id="VUOC01000002">
    <property type="protein sequence ID" value="KAA2242778.1"/>
    <property type="molecule type" value="Genomic_DNA"/>
</dbReference>
<organism evidence="4 5">
    <name type="scientific">Chitinophaga agrisoli</name>
    <dbReference type="NCBI Taxonomy" id="2607653"/>
    <lineage>
        <taxon>Bacteria</taxon>
        <taxon>Pseudomonadati</taxon>
        <taxon>Bacteroidota</taxon>
        <taxon>Chitinophagia</taxon>
        <taxon>Chitinophagales</taxon>
        <taxon>Chitinophagaceae</taxon>
        <taxon>Chitinophaga</taxon>
    </lineage>
</organism>
<evidence type="ECO:0000256" key="1">
    <source>
        <dbReference type="ARBA" id="ARBA00006499"/>
    </source>
</evidence>
<dbReference type="PANTHER" id="PTHR10655">
    <property type="entry name" value="LYSOPHOSPHOLIPASE-RELATED"/>
    <property type="match status" value="1"/>
</dbReference>
<dbReference type="Proteomes" id="UP000324611">
    <property type="component" value="Unassembled WGS sequence"/>
</dbReference>
<evidence type="ECO:0000256" key="2">
    <source>
        <dbReference type="ARBA" id="ARBA00022801"/>
    </source>
</evidence>
<comment type="caution">
    <text evidence="4">The sequence shown here is derived from an EMBL/GenBank/DDBJ whole genome shotgun (WGS) entry which is preliminary data.</text>
</comment>
<evidence type="ECO:0000313" key="4">
    <source>
        <dbReference type="EMBL" id="KAA2242778.1"/>
    </source>
</evidence>
<comment type="similarity">
    <text evidence="1">Belongs to the AB hydrolase superfamily. AB hydrolase 2 family.</text>
</comment>
<dbReference type="AlphaFoldDB" id="A0A5B2VW07"/>
<evidence type="ECO:0000259" key="3">
    <source>
        <dbReference type="Pfam" id="PF02230"/>
    </source>
</evidence>
<gene>
    <name evidence="4" type="ORF">F0L74_09630</name>
</gene>
<dbReference type="InterPro" id="IPR050565">
    <property type="entry name" value="LYPA1-2/EST-like"/>
</dbReference>
<feature type="domain" description="Phospholipase/carboxylesterase/thioesterase" evidence="3">
    <location>
        <begin position="32"/>
        <end position="224"/>
    </location>
</feature>
<dbReference type="Pfam" id="PF02230">
    <property type="entry name" value="Abhydrolase_2"/>
    <property type="match status" value="1"/>
</dbReference>
<reference evidence="4 5" key="2">
    <citation type="submission" date="2019-09" db="EMBL/GenBank/DDBJ databases">
        <authorList>
            <person name="Jin C."/>
        </authorList>
    </citation>
    <scope>NUCLEOTIDE SEQUENCE [LARGE SCALE GENOMIC DNA]</scope>
    <source>
        <strain evidence="4 5">BN140078</strain>
    </source>
</reference>
<dbReference type="PANTHER" id="PTHR10655:SF17">
    <property type="entry name" value="LYSOPHOSPHOLIPASE-LIKE PROTEIN 1"/>
    <property type="match status" value="1"/>
</dbReference>
<name>A0A5B2VW07_9BACT</name>
<keyword evidence="2" id="KW-0378">Hydrolase</keyword>
<proteinExistence type="inferred from homology"/>
<dbReference type="GO" id="GO:0016787">
    <property type="term" value="F:hydrolase activity"/>
    <property type="evidence" value="ECO:0007669"/>
    <property type="project" value="UniProtKB-KW"/>
</dbReference>
<keyword evidence="5" id="KW-1185">Reference proteome</keyword>
<reference evidence="4 5" key="1">
    <citation type="submission" date="2019-09" db="EMBL/GenBank/DDBJ databases">
        <title>Chitinophaga ginsengihumi sp. nov., isolated from soil of ginseng rhizosphere.</title>
        <authorList>
            <person name="Lee J."/>
        </authorList>
    </citation>
    <scope>NUCLEOTIDE SEQUENCE [LARGE SCALE GENOMIC DNA]</scope>
    <source>
        <strain evidence="4 5">BN140078</strain>
    </source>
</reference>
<dbReference type="Gene3D" id="3.40.50.1820">
    <property type="entry name" value="alpha/beta hydrolase"/>
    <property type="match status" value="1"/>
</dbReference>
<protein>
    <submittedName>
        <fullName evidence="4">Esterase</fullName>
    </submittedName>
</protein>
<dbReference type="SUPFAM" id="SSF53474">
    <property type="entry name" value="alpha/beta-Hydrolases"/>
    <property type="match status" value="1"/>
</dbReference>
<accession>A0A5B2VW07</accession>
<dbReference type="RefSeq" id="WP_149837652.1">
    <property type="nucleotide sequence ID" value="NZ_VUOC01000002.1"/>
</dbReference>
<dbReference type="InterPro" id="IPR029058">
    <property type="entry name" value="AB_hydrolase_fold"/>
</dbReference>
<evidence type="ECO:0000313" key="5">
    <source>
        <dbReference type="Proteomes" id="UP000324611"/>
    </source>
</evidence>